<reference evidence="2" key="1">
    <citation type="journal article" date="2022" name="Mol. Ecol. Resour.">
        <title>The genomes of chicory, endive, great burdock and yacon provide insights into Asteraceae palaeo-polyploidization history and plant inulin production.</title>
        <authorList>
            <person name="Fan W."/>
            <person name="Wang S."/>
            <person name="Wang H."/>
            <person name="Wang A."/>
            <person name="Jiang F."/>
            <person name="Liu H."/>
            <person name="Zhao H."/>
            <person name="Xu D."/>
            <person name="Zhang Y."/>
        </authorList>
    </citation>
    <scope>NUCLEOTIDE SEQUENCE [LARGE SCALE GENOMIC DNA]</scope>
    <source>
        <strain evidence="2">cv. Yunnan</strain>
    </source>
</reference>
<comment type="caution">
    <text evidence="1">The sequence shown here is derived from an EMBL/GenBank/DDBJ whole genome shotgun (WGS) entry which is preliminary data.</text>
</comment>
<proteinExistence type="predicted"/>
<reference evidence="1 2" key="2">
    <citation type="journal article" date="2022" name="Mol. Ecol. Resour.">
        <title>The genomes of chicory, endive, great burdock and yacon provide insights into Asteraceae paleo-polyploidization history and plant inulin production.</title>
        <authorList>
            <person name="Fan W."/>
            <person name="Wang S."/>
            <person name="Wang H."/>
            <person name="Wang A."/>
            <person name="Jiang F."/>
            <person name="Liu H."/>
            <person name="Zhao H."/>
            <person name="Xu D."/>
            <person name="Zhang Y."/>
        </authorList>
    </citation>
    <scope>NUCLEOTIDE SEQUENCE [LARGE SCALE GENOMIC DNA]</scope>
    <source>
        <strain evidence="2">cv. Yunnan</strain>
        <tissue evidence="1">Leaves</tissue>
    </source>
</reference>
<dbReference type="Proteomes" id="UP001056120">
    <property type="component" value="Linkage Group LG15"/>
</dbReference>
<gene>
    <name evidence="1" type="ORF">L1987_46484</name>
</gene>
<organism evidence="1 2">
    <name type="scientific">Smallanthus sonchifolius</name>
    <dbReference type="NCBI Taxonomy" id="185202"/>
    <lineage>
        <taxon>Eukaryota</taxon>
        <taxon>Viridiplantae</taxon>
        <taxon>Streptophyta</taxon>
        <taxon>Embryophyta</taxon>
        <taxon>Tracheophyta</taxon>
        <taxon>Spermatophyta</taxon>
        <taxon>Magnoliopsida</taxon>
        <taxon>eudicotyledons</taxon>
        <taxon>Gunneridae</taxon>
        <taxon>Pentapetalae</taxon>
        <taxon>asterids</taxon>
        <taxon>campanulids</taxon>
        <taxon>Asterales</taxon>
        <taxon>Asteraceae</taxon>
        <taxon>Asteroideae</taxon>
        <taxon>Heliantheae alliance</taxon>
        <taxon>Millerieae</taxon>
        <taxon>Smallanthus</taxon>
    </lineage>
</organism>
<accession>A0ACB9G0X2</accession>
<protein>
    <submittedName>
        <fullName evidence="1">Uncharacterized protein</fullName>
    </submittedName>
</protein>
<name>A0ACB9G0X2_9ASTR</name>
<evidence type="ECO:0000313" key="2">
    <source>
        <dbReference type="Proteomes" id="UP001056120"/>
    </source>
</evidence>
<evidence type="ECO:0000313" key="1">
    <source>
        <dbReference type="EMBL" id="KAI3776696.1"/>
    </source>
</evidence>
<sequence>MPISVSKLREGHMTSVNMPIFFKVVQFNKEIIIDILILARSITVKPLCTPEQPRTHVILGRHQESTKFRRIISKPKEPTQNHNSSPKSPSRDSSHTTVKGSTEILISRETIVKEMSINSTRVVTNYRGMHPCNFNMLMCLSMAKPRLPAEIRDMLFVTCYDASKDRMTEETKLSKIEVAPNKDEDRHKNINPKELFDMPRAYTLPWGRAPLSRSLESLTVWKRSELRHCTLTRAVSTYRKAIKGAEFADFWLLKSSLKFQNNHRSPLQFFSSEE</sequence>
<keyword evidence="2" id="KW-1185">Reference proteome</keyword>
<dbReference type="EMBL" id="CM042032">
    <property type="protein sequence ID" value="KAI3776696.1"/>
    <property type="molecule type" value="Genomic_DNA"/>
</dbReference>